<comment type="caution">
    <text evidence="1">The sequence shown here is derived from an EMBL/GenBank/DDBJ whole genome shotgun (WGS) entry which is preliminary data.</text>
</comment>
<dbReference type="AlphaFoldDB" id="X1B5E1"/>
<organism evidence="1">
    <name type="scientific">marine sediment metagenome</name>
    <dbReference type="NCBI Taxonomy" id="412755"/>
    <lineage>
        <taxon>unclassified sequences</taxon>
        <taxon>metagenomes</taxon>
        <taxon>ecological metagenomes</taxon>
    </lineage>
</organism>
<accession>X1B5E1</accession>
<dbReference type="EMBL" id="BART01027062">
    <property type="protein sequence ID" value="GAG90305.1"/>
    <property type="molecule type" value="Genomic_DNA"/>
</dbReference>
<sequence>MKCKGCDWCQLLAGVWVCARGKHRFSKIDPEKEFPDDQGKCYEKKAQNSVVVV</sequence>
<protein>
    <submittedName>
        <fullName evidence="1">Uncharacterized protein</fullName>
    </submittedName>
</protein>
<proteinExistence type="predicted"/>
<reference evidence="1" key="1">
    <citation type="journal article" date="2014" name="Front. Microbiol.">
        <title>High frequency of phylogenetically diverse reductive dehalogenase-homologous genes in deep subseafloor sedimentary metagenomes.</title>
        <authorList>
            <person name="Kawai M."/>
            <person name="Futagami T."/>
            <person name="Toyoda A."/>
            <person name="Takaki Y."/>
            <person name="Nishi S."/>
            <person name="Hori S."/>
            <person name="Arai W."/>
            <person name="Tsubouchi T."/>
            <person name="Morono Y."/>
            <person name="Uchiyama I."/>
            <person name="Ito T."/>
            <person name="Fujiyama A."/>
            <person name="Inagaki F."/>
            <person name="Takami H."/>
        </authorList>
    </citation>
    <scope>NUCLEOTIDE SEQUENCE</scope>
    <source>
        <strain evidence="1">Expedition CK06-06</strain>
    </source>
</reference>
<gene>
    <name evidence="1" type="ORF">S01H4_48076</name>
</gene>
<evidence type="ECO:0000313" key="1">
    <source>
        <dbReference type="EMBL" id="GAG90305.1"/>
    </source>
</evidence>
<name>X1B5E1_9ZZZZ</name>